<protein>
    <submittedName>
        <fullName evidence="2">Uncharacterized protein</fullName>
    </submittedName>
</protein>
<feature type="non-terminal residue" evidence="2">
    <location>
        <position position="1"/>
    </location>
</feature>
<gene>
    <name evidence="2" type="ORF">S06H3_53327</name>
</gene>
<evidence type="ECO:0000256" key="1">
    <source>
        <dbReference type="SAM" id="MobiDB-lite"/>
    </source>
</evidence>
<dbReference type="EMBL" id="BARV01033994">
    <property type="protein sequence ID" value="GAI56008.1"/>
    <property type="molecule type" value="Genomic_DNA"/>
</dbReference>
<name>X1PJK2_9ZZZZ</name>
<comment type="caution">
    <text evidence="2">The sequence shown here is derived from an EMBL/GenBank/DDBJ whole genome shotgun (WGS) entry which is preliminary data.</text>
</comment>
<proteinExistence type="predicted"/>
<feature type="region of interest" description="Disordered" evidence="1">
    <location>
        <begin position="1"/>
        <end position="32"/>
    </location>
</feature>
<dbReference type="AlphaFoldDB" id="X1PJK2"/>
<organism evidence="2">
    <name type="scientific">marine sediment metagenome</name>
    <dbReference type="NCBI Taxonomy" id="412755"/>
    <lineage>
        <taxon>unclassified sequences</taxon>
        <taxon>metagenomes</taxon>
        <taxon>ecological metagenomes</taxon>
    </lineage>
</organism>
<sequence>GSQTLDKAGVWGGLSPGTTVKKGPPLFPRIEQ</sequence>
<reference evidence="2" key="1">
    <citation type="journal article" date="2014" name="Front. Microbiol.">
        <title>High frequency of phylogenetically diverse reductive dehalogenase-homologous genes in deep subseafloor sedimentary metagenomes.</title>
        <authorList>
            <person name="Kawai M."/>
            <person name="Futagami T."/>
            <person name="Toyoda A."/>
            <person name="Takaki Y."/>
            <person name="Nishi S."/>
            <person name="Hori S."/>
            <person name="Arai W."/>
            <person name="Tsubouchi T."/>
            <person name="Morono Y."/>
            <person name="Uchiyama I."/>
            <person name="Ito T."/>
            <person name="Fujiyama A."/>
            <person name="Inagaki F."/>
            <person name="Takami H."/>
        </authorList>
    </citation>
    <scope>NUCLEOTIDE SEQUENCE</scope>
    <source>
        <strain evidence="2">Expedition CK06-06</strain>
    </source>
</reference>
<evidence type="ECO:0000313" key="2">
    <source>
        <dbReference type="EMBL" id="GAI56008.1"/>
    </source>
</evidence>
<accession>X1PJK2</accession>